<dbReference type="AlphaFoldDB" id="A0A8R1DLC1"/>
<dbReference type="Proteomes" id="UP000005237">
    <property type="component" value="Unassembled WGS sequence"/>
</dbReference>
<evidence type="ECO:0000256" key="5">
    <source>
        <dbReference type="SAM" id="MobiDB-lite"/>
    </source>
</evidence>
<accession>A0A8R1DLC1</accession>
<dbReference type="PANTHER" id="PTHR45916">
    <property type="entry name" value="STRUCTURAL MAINTENANCE OF CHROMOSOMES PROTEIN 5"/>
    <property type="match status" value="1"/>
</dbReference>
<evidence type="ECO:0000256" key="4">
    <source>
        <dbReference type="SAM" id="Coils"/>
    </source>
</evidence>
<feature type="coiled-coil region" evidence="4">
    <location>
        <begin position="168"/>
        <end position="279"/>
    </location>
</feature>
<dbReference type="Gene3D" id="3.40.50.300">
    <property type="entry name" value="P-loop containing nucleotide triphosphate hydrolases"/>
    <property type="match status" value="2"/>
</dbReference>
<evidence type="ECO:0000313" key="8">
    <source>
        <dbReference type="Proteomes" id="UP000005237"/>
    </source>
</evidence>
<dbReference type="GO" id="GO:0003697">
    <property type="term" value="F:single-stranded DNA binding"/>
    <property type="evidence" value="ECO:0007669"/>
    <property type="project" value="TreeGrafter"/>
</dbReference>
<keyword evidence="8" id="KW-1185">Reference proteome</keyword>
<dbReference type="InterPro" id="IPR003395">
    <property type="entry name" value="RecF/RecN/SMC_N"/>
</dbReference>
<dbReference type="EnsemblMetazoa" id="CJA05254.1">
    <property type="protein sequence ID" value="CJA05254.1"/>
    <property type="gene ID" value="WBGene00124458"/>
</dbReference>
<protein>
    <recommendedName>
        <fullName evidence="2">Structural maintenance of chromosomes protein 5</fullName>
    </recommendedName>
</protein>
<dbReference type="GO" id="GO:0030915">
    <property type="term" value="C:Smc5-Smc6 complex"/>
    <property type="evidence" value="ECO:0007669"/>
    <property type="project" value="TreeGrafter"/>
</dbReference>
<dbReference type="Pfam" id="PF02463">
    <property type="entry name" value="SMC_N"/>
    <property type="match status" value="1"/>
</dbReference>
<evidence type="ECO:0000259" key="6">
    <source>
        <dbReference type="Pfam" id="PF02463"/>
    </source>
</evidence>
<evidence type="ECO:0000256" key="2">
    <source>
        <dbReference type="ARBA" id="ARBA00018687"/>
    </source>
</evidence>
<evidence type="ECO:0000256" key="3">
    <source>
        <dbReference type="ARBA" id="ARBA00023054"/>
    </source>
</evidence>
<feature type="coiled-coil region" evidence="4">
    <location>
        <begin position="755"/>
        <end position="789"/>
    </location>
</feature>
<reference evidence="7" key="2">
    <citation type="submission" date="2022-06" db="UniProtKB">
        <authorList>
            <consortium name="EnsemblMetazoa"/>
        </authorList>
    </citation>
    <scope>IDENTIFICATION</scope>
    <source>
        <strain evidence="7">DF5081</strain>
    </source>
</reference>
<dbReference type="PANTHER" id="PTHR45916:SF1">
    <property type="entry name" value="STRUCTURAL MAINTENANCE OF CHROMOSOMES PROTEIN 5"/>
    <property type="match status" value="1"/>
</dbReference>
<feature type="coiled-coil region" evidence="4">
    <location>
        <begin position="678"/>
        <end position="705"/>
    </location>
</feature>
<evidence type="ECO:0000313" key="7">
    <source>
        <dbReference type="EnsemblMetazoa" id="CJA05254.1"/>
    </source>
</evidence>
<comment type="similarity">
    <text evidence="1">Belongs to the SMC family. SMC5 subfamily.</text>
</comment>
<feature type="coiled-coil region" evidence="4">
    <location>
        <begin position="867"/>
        <end position="912"/>
    </location>
</feature>
<name>A0A8R1DLC1_CAEJA</name>
<dbReference type="SUPFAM" id="SSF52540">
    <property type="entry name" value="P-loop containing nucleoside triphosphate hydrolases"/>
    <property type="match status" value="2"/>
</dbReference>
<evidence type="ECO:0000256" key="1">
    <source>
        <dbReference type="ARBA" id="ARBA00010171"/>
    </source>
</evidence>
<proteinExistence type="inferred from homology"/>
<reference evidence="8" key="1">
    <citation type="submission" date="2010-08" db="EMBL/GenBank/DDBJ databases">
        <authorList>
            <consortium name="Caenorhabditis japonica Sequencing Consortium"/>
            <person name="Wilson R.K."/>
        </authorList>
    </citation>
    <scope>NUCLEOTIDE SEQUENCE [LARGE SCALE GENOMIC DNA]</scope>
    <source>
        <strain evidence="8">DF5081</strain>
    </source>
</reference>
<feature type="region of interest" description="Disordered" evidence="5">
    <location>
        <begin position="378"/>
        <end position="417"/>
    </location>
</feature>
<organism evidence="7 8">
    <name type="scientific">Caenorhabditis japonica</name>
    <dbReference type="NCBI Taxonomy" id="281687"/>
    <lineage>
        <taxon>Eukaryota</taxon>
        <taxon>Metazoa</taxon>
        <taxon>Ecdysozoa</taxon>
        <taxon>Nematoda</taxon>
        <taxon>Chromadorea</taxon>
        <taxon>Rhabditida</taxon>
        <taxon>Rhabditina</taxon>
        <taxon>Rhabditomorpha</taxon>
        <taxon>Rhabditoidea</taxon>
        <taxon>Rhabditidae</taxon>
        <taxon>Peloderinae</taxon>
        <taxon>Caenorhabditis</taxon>
    </lineage>
</organism>
<dbReference type="InterPro" id="IPR027417">
    <property type="entry name" value="P-loop_NTPase"/>
</dbReference>
<dbReference type="GO" id="GO:0000724">
    <property type="term" value="P:double-strand break repair via homologous recombination"/>
    <property type="evidence" value="ECO:0007669"/>
    <property type="project" value="TreeGrafter"/>
</dbReference>
<dbReference type="GO" id="GO:0005634">
    <property type="term" value="C:nucleus"/>
    <property type="evidence" value="ECO:0007669"/>
    <property type="project" value="TreeGrafter"/>
</dbReference>
<sequence length="1079" mass="124985">MKQDTADADEALPHNYKDFPDGSLLRVVFHNFLTYEHTSFLPTANLNMILGHNGSGKSSIICGICLACGGSPKSLGRSEKLTEYIRHGCTEGYVEIAIADAVKGPQSIRLTIRVGKAPEYRLNNSHTTQHELVKLRKEYNIQIDNPCAFLAQDKVKSFSEQSAIELLRNTEKAASESLNNQHEKLIEQRQDSSTIEEKCTTSEKNIKQLESEIQKLQPFVENYRKKLALQSKLRLLEKKLKMLEFEAADKEYQEELKRMDEAMVEYREVEAQIQTCSESIKIFDDRIRHEKSHVARLSRNADELLTKVHQCVDKKRMENVLERAKMKLESAKSAFERHDRDLAQAKKSIEVAKSKLEEADEDVVGYETFNETLKKAEHRFGQQEQENRQEEDAIQRTSYDVKKLEREKQDKESESRNNFNDRFRALQSFSSDAAKAYRFYQQNRQQFRGDIYVPILDMVLKYEESSKALENSVGVRDRCMFVCQFKEDERKINGKDNSWRINTSVVSKEQIRLDDIETSLPDELKRMGFKFMVSECFDAPSSLKQYLCNVAGLSRIPYGTADVERRIAEVSNELAQTRYQVFMTNGLRCQATTSRYSGEVIQTQSVMRDPYTWRDSCFRKSPYSRKDETDQIQMKIDDLRAKLDERAEALRQKRFAIQRDRDVLRSEQVHWKSKKQVQVKWQMELKQEQGKLRQLEKENIDISKAETEYAHAAKSASDQTKKMFKEAAKYQTECIALYHEMARRAVIDMLARHRISKITVELDSHREKLDDLKDVKRNAEITLKSALNVKKAASEALTKVCSLKHLDENRMESGEKRIFEKINKLFTESEIPDDLDAVHHEINAEKTRLLLAEESGEDGSIEHEQNQERFRNELVDEQNKYEKLVDNRQCLHDQLGNDIDTWRNEVEEMIEKINENYVQYFGKLGCRGEVSLEVPENSLDIEKYGIMITVCFRSGEKMKRLDNKVQSGGERSVATMLYLLALQQLCPVPFRCIDEINQGMDPTNERKVFDIMVGLWNGNDGALTKTQYFLLSPKLLHGLDMRENVNIVMVNSTLVDFHGKNFDTQAKLNASLAHLEINA</sequence>
<feature type="domain" description="RecF/RecN/SMC N-terminal" evidence="6">
    <location>
        <begin position="25"/>
        <end position="1011"/>
    </location>
</feature>
<keyword evidence="3 4" id="KW-0175">Coiled coil</keyword>